<protein>
    <recommendedName>
        <fullName evidence="4">TolC family protein</fullName>
    </recommendedName>
</protein>
<reference evidence="2 3" key="1">
    <citation type="submission" date="2017-05" db="EMBL/GenBank/DDBJ databases">
        <title>De novo genome assembly of Deniococcus indicus strain DR1.</title>
        <authorList>
            <person name="Chauhan D."/>
            <person name="Yennamalli R.M."/>
            <person name="Priyadarshini R."/>
        </authorList>
    </citation>
    <scope>NUCLEOTIDE SEQUENCE [LARGE SCALE GENOMIC DNA]</scope>
    <source>
        <strain evidence="2 3">DR1</strain>
    </source>
</reference>
<dbReference type="AlphaFoldDB" id="A0A246BRM3"/>
<proteinExistence type="predicted"/>
<keyword evidence="1" id="KW-0175">Coiled coil</keyword>
<dbReference type="EMBL" id="NHMK01000009">
    <property type="protein sequence ID" value="OWL97852.1"/>
    <property type="molecule type" value="Genomic_DNA"/>
</dbReference>
<evidence type="ECO:0000313" key="3">
    <source>
        <dbReference type="Proteomes" id="UP000197208"/>
    </source>
</evidence>
<dbReference type="Proteomes" id="UP000197208">
    <property type="component" value="Unassembled WGS sequence"/>
</dbReference>
<accession>A0A246BRM3</accession>
<keyword evidence="3" id="KW-1185">Reference proteome</keyword>
<dbReference type="OrthoDB" id="57178at2"/>
<sequence>MRPPAPRPGPGGRVTPVSADPYRDWLRQRLSAELGVREADLAVQGAVQRRGWTAVRTLGPRDVIAVLQDVYSQMRENFGDARADKWLEGTTLDLAKFAESVPVPAQPTAPGPIAPAPSPVKWGRRAHDLPLLLARSHAEIASRSLGAIRTNPDLLSLERAAEWDVQATQAEVRRWETEEMLSKLRADHARIEVADQVAAAVAQGELLRLTVQELEEASRSGQVVSPQLAHSRLMVTQTRAFLEAFTPLIDLEDADTPLTMLELDLSNARFSLGVPLHPNVLRARHALNYAQWQAGEAGEASPQVMQAHHNLHLAQAEAQAQLDATLNAARTHQATLRQLAAQVETLERRALQLTQLGGDPLSLARVRLEWRQVRTAARVQAHRLEEAVRLLEALVSEN</sequence>
<name>A0A246BRM3_9DEIO</name>
<feature type="coiled-coil region" evidence="1">
    <location>
        <begin position="329"/>
        <end position="356"/>
    </location>
</feature>
<gene>
    <name evidence="2" type="ORF">CBQ26_06320</name>
</gene>
<evidence type="ECO:0000256" key="1">
    <source>
        <dbReference type="SAM" id="Coils"/>
    </source>
</evidence>
<evidence type="ECO:0000313" key="2">
    <source>
        <dbReference type="EMBL" id="OWL97852.1"/>
    </source>
</evidence>
<organism evidence="2 3">
    <name type="scientific">Deinococcus indicus</name>
    <dbReference type="NCBI Taxonomy" id="223556"/>
    <lineage>
        <taxon>Bacteria</taxon>
        <taxon>Thermotogati</taxon>
        <taxon>Deinococcota</taxon>
        <taxon>Deinococci</taxon>
        <taxon>Deinococcales</taxon>
        <taxon>Deinococcaceae</taxon>
        <taxon>Deinococcus</taxon>
    </lineage>
</organism>
<dbReference type="SMR" id="A0A246BRM3"/>
<evidence type="ECO:0008006" key="4">
    <source>
        <dbReference type="Google" id="ProtNLM"/>
    </source>
</evidence>
<comment type="caution">
    <text evidence="2">The sequence shown here is derived from an EMBL/GenBank/DDBJ whole genome shotgun (WGS) entry which is preliminary data.</text>
</comment>